<dbReference type="GO" id="GO:0071111">
    <property type="term" value="F:cyclic-guanylate-specific phosphodiesterase activity"/>
    <property type="evidence" value="ECO:0007669"/>
    <property type="project" value="InterPro"/>
</dbReference>
<proteinExistence type="predicted"/>
<evidence type="ECO:0000313" key="3">
    <source>
        <dbReference type="EMBL" id="MDA0163822.1"/>
    </source>
</evidence>
<dbReference type="Pfam" id="PF01590">
    <property type="entry name" value="GAF"/>
    <property type="match status" value="2"/>
</dbReference>
<dbReference type="EMBL" id="JAPDOD010000028">
    <property type="protein sequence ID" value="MDA0163822.1"/>
    <property type="molecule type" value="Genomic_DNA"/>
</dbReference>
<dbReference type="Gene3D" id="3.30.70.270">
    <property type="match status" value="1"/>
</dbReference>
<dbReference type="SMART" id="SM00052">
    <property type="entry name" value="EAL"/>
    <property type="match status" value="1"/>
</dbReference>
<dbReference type="InterPro" id="IPR050706">
    <property type="entry name" value="Cyclic-di-GMP_PDE-like"/>
</dbReference>
<dbReference type="SMART" id="SM00065">
    <property type="entry name" value="GAF"/>
    <property type="match status" value="2"/>
</dbReference>
<keyword evidence="4" id="KW-1185">Reference proteome</keyword>
<dbReference type="Pfam" id="PF00990">
    <property type="entry name" value="GGDEF"/>
    <property type="match status" value="1"/>
</dbReference>
<dbReference type="SUPFAM" id="SSF141868">
    <property type="entry name" value="EAL domain-like"/>
    <property type="match status" value="1"/>
</dbReference>
<dbReference type="SUPFAM" id="SSF55073">
    <property type="entry name" value="Nucleotide cyclase"/>
    <property type="match status" value="1"/>
</dbReference>
<dbReference type="CDD" id="cd01949">
    <property type="entry name" value="GGDEF"/>
    <property type="match status" value="1"/>
</dbReference>
<dbReference type="SMART" id="SM00267">
    <property type="entry name" value="GGDEF"/>
    <property type="match status" value="1"/>
</dbReference>
<dbReference type="AlphaFoldDB" id="A0A9X3MZ62"/>
<dbReference type="SUPFAM" id="SSF55781">
    <property type="entry name" value="GAF domain-like"/>
    <property type="match status" value="2"/>
</dbReference>
<name>A0A9X3MZ62_9ACTN</name>
<protein>
    <submittedName>
        <fullName evidence="3">EAL domain-containing protein</fullName>
    </submittedName>
</protein>
<dbReference type="NCBIfam" id="TIGR00254">
    <property type="entry name" value="GGDEF"/>
    <property type="match status" value="1"/>
</dbReference>
<dbReference type="PROSITE" id="PS50883">
    <property type="entry name" value="EAL"/>
    <property type="match status" value="1"/>
</dbReference>
<dbReference type="InterPro" id="IPR003018">
    <property type="entry name" value="GAF"/>
</dbReference>
<accession>A0A9X3MZ62</accession>
<comment type="caution">
    <text evidence="3">The sequence shown here is derived from an EMBL/GenBank/DDBJ whole genome shotgun (WGS) entry which is preliminary data.</text>
</comment>
<feature type="domain" description="GGDEF" evidence="2">
    <location>
        <begin position="198"/>
        <end position="327"/>
    </location>
</feature>
<dbReference type="Pfam" id="PF00563">
    <property type="entry name" value="EAL"/>
    <property type="match status" value="1"/>
</dbReference>
<dbReference type="InterPro" id="IPR000160">
    <property type="entry name" value="GGDEF_dom"/>
</dbReference>
<dbReference type="Proteomes" id="UP001149140">
    <property type="component" value="Unassembled WGS sequence"/>
</dbReference>
<reference evidence="3" key="1">
    <citation type="submission" date="2022-10" db="EMBL/GenBank/DDBJ databases">
        <title>The WGS of Solirubrobacter ginsenosidimutans DSM 21036.</title>
        <authorList>
            <person name="Jiang Z."/>
        </authorList>
    </citation>
    <scope>NUCLEOTIDE SEQUENCE</scope>
    <source>
        <strain evidence="3">DSM 21036</strain>
    </source>
</reference>
<dbReference type="RefSeq" id="WP_270043071.1">
    <property type="nucleotide sequence ID" value="NZ_JAPDOD010000028.1"/>
</dbReference>
<dbReference type="InterPro" id="IPR035919">
    <property type="entry name" value="EAL_sf"/>
</dbReference>
<evidence type="ECO:0000259" key="2">
    <source>
        <dbReference type="PROSITE" id="PS50887"/>
    </source>
</evidence>
<evidence type="ECO:0000313" key="4">
    <source>
        <dbReference type="Proteomes" id="UP001149140"/>
    </source>
</evidence>
<dbReference type="PANTHER" id="PTHR33121:SF70">
    <property type="entry name" value="SIGNALING PROTEIN YKOW"/>
    <property type="match status" value="1"/>
</dbReference>
<organism evidence="3 4">
    <name type="scientific">Solirubrobacter ginsenosidimutans</name>
    <dbReference type="NCBI Taxonomy" id="490573"/>
    <lineage>
        <taxon>Bacteria</taxon>
        <taxon>Bacillati</taxon>
        <taxon>Actinomycetota</taxon>
        <taxon>Thermoleophilia</taxon>
        <taxon>Solirubrobacterales</taxon>
        <taxon>Solirubrobacteraceae</taxon>
        <taxon>Solirubrobacter</taxon>
    </lineage>
</organism>
<dbReference type="Gene3D" id="3.30.450.40">
    <property type="match status" value="2"/>
</dbReference>
<dbReference type="InterPro" id="IPR001633">
    <property type="entry name" value="EAL_dom"/>
</dbReference>
<gene>
    <name evidence="3" type="ORF">OM076_26365</name>
</gene>
<evidence type="ECO:0000259" key="1">
    <source>
        <dbReference type="PROSITE" id="PS50883"/>
    </source>
</evidence>
<sequence length="749" mass="79226">MGRGSALEALVEAAAGILAADSLEGTLGRIAHHLRALLHYDDLTVYEIDEAASLLRPVFAVGDWVDEVLANPIPLGTGITGWVVEHRRTRNVPNVCEDPLSNVVAGTPDEPEAFVCVPLLARERVLGALNVYRNGIDAAFTDEEVELVERFATMAALAYDSARQRETLREQVKRDGLTGLLNHRACHERLGQELEAGATVAIVCLDLDHFKVINDELGHAEGDRVLAATAERLRSVVRSSDVVGRLGGEEFVLILPGVDAEAAEDCAERARAALAELTVRGRPLAASAGVAVSPLDGVEPSELLANGDTALYWAKRTGRGRTVRYVAGAVRPEAQQRHEIATLLEQGPRALRIVFQPVVELATGRPAGYEALTRFEDSRGPDEWFAQAHRVGLGEELEALALRSALAVGGRPEGTFLALNVSPRALLSAPVRSALPDDLTGIVVELTEHELFGAEGELEAELVALRARGARVALDDAGAGYAGLQQIIRIAPDILKLDRALVHGAHADGSRQALLEALIGFAGTTGAAVCAEGVEDLDDLRALVALDATYAQGYGLARPGPPWPAPLHGATEAGASEIRAGLRVSIAPRGAAGAFASGMADLSDDLAAATTIADLDAAIGRAAGILRADDVALMQVDRETDSLVLLSAHHANPAGMHWPLADFPATRYVLDNRIPGQVVVGDEAGDPAELAELEALGMATVLIVPIVFGGRELAVLEVYRVLPQAFTAREVDRARVLSQQFGAALDRLA</sequence>
<dbReference type="CDD" id="cd01948">
    <property type="entry name" value="EAL"/>
    <property type="match status" value="1"/>
</dbReference>
<dbReference type="PROSITE" id="PS50887">
    <property type="entry name" value="GGDEF"/>
    <property type="match status" value="1"/>
</dbReference>
<dbReference type="InterPro" id="IPR043128">
    <property type="entry name" value="Rev_trsase/Diguanyl_cyclase"/>
</dbReference>
<dbReference type="InterPro" id="IPR029787">
    <property type="entry name" value="Nucleotide_cyclase"/>
</dbReference>
<dbReference type="Gene3D" id="3.20.20.450">
    <property type="entry name" value="EAL domain"/>
    <property type="match status" value="1"/>
</dbReference>
<dbReference type="FunFam" id="3.30.70.270:FF:000001">
    <property type="entry name" value="Diguanylate cyclase domain protein"/>
    <property type="match status" value="1"/>
</dbReference>
<dbReference type="PANTHER" id="PTHR33121">
    <property type="entry name" value="CYCLIC DI-GMP PHOSPHODIESTERASE PDEF"/>
    <property type="match status" value="1"/>
</dbReference>
<dbReference type="InterPro" id="IPR029016">
    <property type="entry name" value="GAF-like_dom_sf"/>
</dbReference>
<feature type="domain" description="EAL" evidence="1">
    <location>
        <begin position="333"/>
        <end position="573"/>
    </location>
</feature>